<keyword evidence="1" id="KW-0802">TPR repeat</keyword>
<sequence>MIALFLNPTDLEAAPSSTAMQSDAGNDVDQRIAIYPFVTDSAEKLPHSDFLPEWISQSLAEYLSEAKTIQILERRKLDALLSELRLGTSDLVHEDTRLRLGRLLGVDYFVFGSYVPVGDQLLISAHLVSTASGVVVKAADGQGAFLKVKAIVQRLSAKLLDGLGHRVQAETLRQAGSMPGPEIRTLYDKGLEQEHRGQTEAALDYYRQILAIEPDQPWAREAVQRLAATGERAGTGYSHCPGGKRRSFIVLAIENEVDDAAWKNRLIAVGLINLIHEELFATGCYLPVDTDDETRQLIQDLVIDRWSDEKRSTSPAMQPPSVAPRTDTQVRLVVKSFGKSRSKLMLGLFSKGKVTVTVGVELSVRQNDGTTISAEGSGKGVTRSKSVGFTIRDDKVHFDESSVGIAVHEAIKAAVGNLMEQS</sequence>
<dbReference type="PROSITE" id="PS50005">
    <property type="entry name" value="TPR"/>
    <property type="match status" value="1"/>
</dbReference>
<evidence type="ECO:0000313" key="2">
    <source>
        <dbReference type="EMBL" id="BBO89093.1"/>
    </source>
</evidence>
<gene>
    <name evidence="2" type="ORF">DSCOOX_22730</name>
</gene>
<dbReference type="Proteomes" id="UP000422108">
    <property type="component" value="Chromosome"/>
</dbReference>
<dbReference type="InterPro" id="IPR011990">
    <property type="entry name" value="TPR-like_helical_dom_sf"/>
</dbReference>
<keyword evidence="3" id="KW-1185">Reference proteome</keyword>
<feature type="repeat" description="TPR" evidence="1">
    <location>
        <begin position="183"/>
        <end position="216"/>
    </location>
</feature>
<protein>
    <submittedName>
        <fullName evidence="2">Uncharacterized protein</fullName>
    </submittedName>
</protein>
<organism evidence="2 3">
    <name type="scientific">Desulfosarcina ovata subsp. ovata</name>
    <dbReference type="NCBI Taxonomy" id="2752305"/>
    <lineage>
        <taxon>Bacteria</taxon>
        <taxon>Pseudomonadati</taxon>
        <taxon>Thermodesulfobacteriota</taxon>
        <taxon>Desulfobacteria</taxon>
        <taxon>Desulfobacterales</taxon>
        <taxon>Desulfosarcinaceae</taxon>
        <taxon>Desulfosarcina</taxon>
    </lineage>
</organism>
<accession>A0A5K8A8V9</accession>
<dbReference type="Gene3D" id="3.40.50.10610">
    <property type="entry name" value="ABC-type transport auxiliary lipoprotein component"/>
    <property type="match status" value="1"/>
</dbReference>
<dbReference type="SMART" id="SM00028">
    <property type="entry name" value="TPR"/>
    <property type="match status" value="1"/>
</dbReference>
<proteinExistence type="predicted"/>
<name>A0A5K8A8V9_9BACT</name>
<dbReference type="RefSeq" id="WP_162458885.1">
    <property type="nucleotide sequence ID" value="NZ_AP021879.1"/>
</dbReference>
<dbReference type="InterPro" id="IPR019734">
    <property type="entry name" value="TPR_rpt"/>
</dbReference>
<dbReference type="Gene3D" id="1.25.40.10">
    <property type="entry name" value="Tetratricopeptide repeat domain"/>
    <property type="match status" value="1"/>
</dbReference>
<dbReference type="EMBL" id="AP021879">
    <property type="protein sequence ID" value="BBO89093.1"/>
    <property type="molecule type" value="Genomic_DNA"/>
</dbReference>
<reference evidence="2 3" key="1">
    <citation type="submission" date="2019-11" db="EMBL/GenBank/DDBJ databases">
        <title>Comparative genomics of hydrocarbon-degrading Desulfosarcina strains.</title>
        <authorList>
            <person name="Watanabe M."/>
            <person name="Kojima H."/>
            <person name="Fukui M."/>
        </authorList>
    </citation>
    <scope>NUCLEOTIDE SEQUENCE [LARGE SCALE GENOMIC DNA]</scope>
    <source>
        <strain evidence="3">oXyS1</strain>
    </source>
</reference>
<dbReference type="InterPro" id="IPR005534">
    <property type="entry name" value="Curli_assmbl/transp-comp_CsgG"/>
</dbReference>
<dbReference type="Pfam" id="PF03783">
    <property type="entry name" value="CsgG"/>
    <property type="match status" value="1"/>
</dbReference>
<evidence type="ECO:0000313" key="3">
    <source>
        <dbReference type="Proteomes" id="UP000422108"/>
    </source>
</evidence>
<dbReference type="GO" id="GO:0030288">
    <property type="term" value="C:outer membrane-bounded periplasmic space"/>
    <property type="evidence" value="ECO:0007669"/>
    <property type="project" value="InterPro"/>
</dbReference>
<dbReference type="AlphaFoldDB" id="A0A5K8A8V9"/>
<evidence type="ECO:0000256" key="1">
    <source>
        <dbReference type="PROSITE-ProRule" id="PRU00339"/>
    </source>
</evidence>